<evidence type="ECO:0000259" key="1">
    <source>
        <dbReference type="Pfam" id="PF13086"/>
    </source>
</evidence>
<comment type="caution">
    <text evidence="2">The sequence shown here is derived from an EMBL/GenBank/DDBJ whole genome shotgun (WGS) entry which is preliminary data.</text>
</comment>
<proteinExistence type="predicted"/>
<dbReference type="Gene3D" id="3.40.50.300">
    <property type="entry name" value="P-loop containing nucleotide triphosphate hydrolases"/>
    <property type="match status" value="1"/>
</dbReference>
<sequence>MSMNPRRHLIIIKGKELTDQVTRIERTAGRMAVTYVGGKTYRYASGNVEWLSNPKCIPTGDSHVFVQGEQLSDIDDVLYFGKWVKLFHKSGEQRLCLFSDIDIQQAEPSSGRSQDVLAYFRELAEGSPLRSIDDQSLMAMKYRHLKRGAVRSVLAGFLETGLPRPAKSAPSDPIFPFGCNMSQKIAVQRAMQHPISVIQGPPGTGKTQTILNLIANLLLQNKRIAVVSNNNSATANVLEKLQKYELDFMAAFLGSNENKKAFIEAQSEGRVQLPTLQPNEEEAALKEILRLNSQLDK</sequence>
<reference evidence="2" key="1">
    <citation type="journal article" date="2020" name="mSystems">
        <title>Genome- and Community-Level Interaction Insights into Carbon Utilization and Element Cycling Functions of Hydrothermarchaeota in Hydrothermal Sediment.</title>
        <authorList>
            <person name="Zhou Z."/>
            <person name="Liu Y."/>
            <person name="Xu W."/>
            <person name="Pan J."/>
            <person name="Luo Z.H."/>
            <person name="Li M."/>
        </authorList>
    </citation>
    <scope>NUCLEOTIDE SEQUENCE [LARGE SCALE GENOMIC DNA]</scope>
    <source>
        <strain evidence="2">HyVt-628</strain>
    </source>
</reference>
<dbReference type="Pfam" id="PF13086">
    <property type="entry name" value="AAA_11"/>
    <property type="match status" value="1"/>
</dbReference>
<keyword evidence="2" id="KW-0378">Hydrolase</keyword>
<feature type="domain" description="DNA2/NAM7 helicase helicase" evidence="1">
    <location>
        <begin position="179"/>
        <end position="243"/>
    </location>
</feature>
<name>A0A7C5HGP5_9CHLB</name>
<dbReference type="InterPro" id="IPR045055">
    <property type="entry name" value="DNA2/NAM7-like"/>
</dbReference>
<keyword evidence="2" id="KW-0547">Nucleotide-binding</keyword>
<dbReference type="PANTHER" id="PTHR10887">
    <property type="entry name" value="DNA2/NAM7 HELICASE FAMILY"/>
    <property type="match status" value="1"/>
</dbReference>
<organism evidence="2">
    <name type="scientific">Chlorobaculum parvum</name>
    <dbReference type="NCBI Taxonomy" id="274539"/>
    <lineage>
        <taxon>Bacteria</taxon>
        <taxon>Pseudomonadati</taxon>
        <taxon>Chlorobiota</taxon>
        <taxon>Chlorobiia</taxon>
        <taxon>Chlorobiales</taxon>
        <taxon>Chlorobiaceae</taxon>
        <taxon>Chlorobaculum</taxon>
    </lineage>
</organism>
<feature type="non-terminal residue" evidence="2">
    <location>
        <position position="297"/>
    </location>
</feature>
<dbReference type="SUPFAM" id="SSF52540">
    <property type="entry name" value="P-loop containing nucleoside triphosphate hydrolases"/>
    <property type="match status" value="1"/>
</dbReference>
<dbReference type="Proteomes" id="UP000886059">
    <property type="component" value="Unassembled WGS sequence"/>
</dbReference>
<accession>A0A7C5HGP5</accession>
<dbReference type="AlphaFoldDB" id="A0A7C5HGP5"/>
<keyword evidence="2" id="KW-0067">ATP-binding</keyword>
<protein>
    <submittedName>
        <fullName evidence="2">DNA helicase</fullName>
    </submittedName>
</protein>
<keyword evidence="2" id="KW-0347">Helicase</keyword>
<dbReference type="InterPro" id="IPR027417">
    <property type="entry name" value="P-loop_NTPase"/>
</dbReference>
<dbReference type="InterPro" id="IPR041677">
    <property type="entry name" value="DNA2/NAM7_AAA_11"/>
</dbReference>
<dbReference type="GO" id="GO:0004386">
    <property type="term" value="F:helicase activity"/>
    <property type="evidence" value="ECO:0007669"/>
    <property type="project" value="UniProtKB-KW"/>
</dbReference>
<dbReference type="EMBL" id="DRSK01000012">
    <property type="protein sequence ID" value="HHE07357.1"/>
    <property type="molecule type" value="Genomic_DNA"/>
</dbReference>
<evidence type="ECO:0000313" key="2">
    <source>
        <dbReference type="EMBL" id="HHE07357.1"/>
    </source>
</evidence>
<gene>
    <name evidence="2" type="ORF">ENL01_00215</name>
</gene>
<dbReference type="PANTHER" id="PTHR10887:SF495">
    <property type="entry name" value="HELICASE SENATAXIN ISOFORM X1-RELATED"/>
    <property type="match status" value="1"/>
</dbReference>